<gene>
    <name evidence="11" type="primary">hlyB</name>
    <name evidence="11" type="ORF">Pla144_44430</name>
</gene>
<dbReference type="InterPro" id="IPR039421">
    <property type="entry name" value="Type_1_exporter"/>
</dbReference>
<evidence type="ECO:0000256" key="1">
    <source>
        <dbReference type="ARBA" id="ARBA00004651"/>
    </source>
</evidence>
<name>A0A5C6CF98_9BACT</name>
<organism evidence="11 12">
    <name type="scientific">Bythopirellula polymerisocia</name>
    <dbReference type="NCBI Taxonomy" id="2528003"/>
    <lineage>
        <taxon>Bacteria</taxon>
        <taxon>Pseudomonadati</taxon>
        <taxon>Planctomycetota</taxon>
        <taxon>Planctomycetia</taxon>
        <taxon>Pirellulales</taxon>
        <taxon>Lacipirellulaceae</taxon>
        <taxon>Bythopirellula</taxon>
    </lineage>
</organism>
<feature type="transmembrane region" description="Helical" evidence="8">
    <location>
        <begin position="303"/>
        <end position="324"/>
    </location>
</feature>
<evidence type="ECO:0000256" key="2">
    <source>
        <dbReference type="ARBA" id="ARBA00022692"/>
    </source>
</evidence>
<keyword evidence="3" id="KW-0547">Nucleotide-binding</keyword>
<evidence type="ECO:0000259" key="9">
    <source>
        <dbReference type="PROSITE" id="PS50893"/>
    </source>
</evidence>
<feature type="region of interest" description="Disordered" evidence="7">
    <location>
        <begin position="1"/>
        <end position="20"/>
    </location>
</feature>
<comment type="subcellular location">
    <subcellularLocation>
        <location evidence="1">Cell membrane</location>
        <topology evidence="1">Multi-pass membrane protein</topology>
    </subcellularLocation>
</comment>
<feature type="domain" description="ABC transporter" evidence="9">
    <location>
        <begin position="504"/>
        <end position="711"/>
    </location>
</feature>
<dbReference type="PANTHER" id="PTHR43394:SF4">
    <property type="entry name" value="TOXIN SECRETION ABC TRANSPORTER ATP-BINDING PROTEIN"/>
    <property type="match status" value="1"/>
</dbReference>
<dbReference type="SUPFAM" id="SSF52540">
    <property type="entry name" value="P-loop containing nucleoside triphosphate hydrolases"/>
    <property type="match status" value="1"/>
</dbReference>
<dbReference type="Gene3D" id="3.40.50.300">
    <property type="entry name" value="P-loop containing nucleotide triphosphate hydrolases"/>
    <property type="match status" value="1"/>
</dbReference>
<dbReference type="Pfam" id="PF00664">
    <property type="entry name" value="ABC_membrane"/>
    <property type="match status" value="1"/>
</dbReference>
<evidence type="ECO:0000256" key="3">
    <source>
        <dbReference type="ARBA" id="ARBA00022741"/>
    </source>
</evidence>
<dbReference type="GO" id="GO:0005886">
    <property type="term" value="C:plasma membrane"/>
    <property type="evidence" value="ECO:0007669"/>
    <property type="project" value="UniProtKB-SubCell"/>
</dbReference>
<dbReference type="OrthoDB" id="311344at2"/>
<dbReference type="InterPro" id="IPR003439">
    <property type="entry name" value="ABC_transporter-like_ATP-bd"/>
</dbReference>
<dbReference type="SUPFAM" id="SSF90123">
    <property type="entry name" value="ABC transporter transmembrane region"/>
    <property type="match status" value="1"/>
</dbReference>
<accession>A0A5C6CF98</accession>
<dbReference type="Proteomes" id="UP000318437">
    <property type="component" value="Unassembled WGS sequence"/>
</dbReference>
<keyword evidence="4 11" id="KW-0067">ATP-binding</keyword>
<evidence type="ECO:0000259" key="10">
    <source>
        <dbReference type="PROSITE" id="PS50929"/>
    </source>
</evidence>
<dbReference type="GO" id="GO:0005524">
    <property type="term" value="F:ATP binding"/>
    <property type="evidence" value="ECO:0007669"/>
    <property type="project" value="UniProtKB-KW"/>
</dbReference>
<dbReference type="InterPro" id="IPR011527">
    <property type="entry name" value="ABC1_TM_dom"/>
</dbReference>
<keyword evidence="12" id="KW-1185">Reference proteome</keyword>
<evidence type="ECO:0000256" key="8">
    <source>
        <dbReference type="SAM" id="Phobius"/>
    </source>
</evidence>
<dbReference type="Pfam" id="PF00005">
    <property type="entry name" value="ABC_tran"/>
    <property type="match status" value="1"/>
</dbReference>
<feature type="transmembrane region" description="Helical" evidence="8">
    <location>
        <begin position="330"/>
        <end position="351"/>
    </location>
</feature>
<evidence type="ECO:0000256" key="7">
    <source>
        <dbReference type="SAM" id="MobiDB-lite"/>
    </source>
</evidence>
<dbReference type="InterPro" id="IPR003593">
    <property type="entry name" value="AAA+_ATPase"/>
</dbReference>
<evidence type="ECO:0000256" key="4">
    <source>
        <dbReference type="ARBA" id="ARBA00022840"/>
    </source>
</evidence>
<dbReference type="GO" id="GO:0015421">
    <property type="term" value="F:ABC-type oligopeptide transporter activity"/>
    <property type="evidence" value="ECO:0007669"/>
    <property type="project" value="TreeGrafter"/>
</dbReference>
<feature type="transmembrane region" description="Helical" evidence="8">
    <location>
        <begin position="413"/>
        <end position="436"/>
    </location>
</feature>
<evidence type="ECO:0000313" key="11">
    <source>
        <dbReference type="EMBL" id="TWU21976.1"/>
    </source>
</evidence>
<evidence type="ECO:0000256" key="5">
    <source>
        <dbReference type="ARBA" id="ARBA00022989"/>
    </source>
</evidence>
<keyword evidence="5 8" id="KW-1133">Transmembrane helix</keyword>
<protein>
    <submittedName>
        <fullName evidence="11">Alpha-hemolysin translocation ATP-binding protein HlyB</fullName>
    </submittedName>
</protein>
<dbReference type="SMART" id="SM00382">
    <property type="entry name" value="AAA"/>
    <property type="match status" value="1"/>
</dbReference>
<feature type="domain" description="ABC transmembrane type-1" evidence="10">
    <location>
        <begin position="190"/>
        <end position="471"/>
    </location>
</feature>
<dbReference type="PROSITE" id="PS50929">
    <property type="entry name" value="ABC_TM1F"/>
    <property type="match status" value="1"/>
</dbReference>
<dbReference type="InterPro" id="IPR036640">
    <property type="entry name" value="ABC1_TM_sf"/>
</dbReference>
<dbReference type="PROSITE" id="PS50893">
    <property type="entry name" value="ABC_TRANSPORTER_2"/>
    <property type="match status" value="1"/>
</dbReference>
<dbReference type="AlphaFoldDB" id="A0A5C6CF98"/>
<evidence type="ECO:0000256" key="6">
    <source>
        <dbReference type="ARBA" id="ARBA00023136"/>
    </source>
</evidence>
<comment type="caution">
    <text evidence="11">The sequence shown here is derived from an EMBL/GenBank/DDBJ whole genome shotgun (WGS) entry which is preliminary data.</text>
</comment>
<dbReference type="GO" id="GO:0016887">
    <property type="term" value="F:ATP hydrolysis activity"/>
    <property type="evidence" value="ECO:0007669"/>
    <property type="project" value="InterPro"/>
</dbReference>
<keyword evidence="2 8" id="KW-0812">Transmembrane</keyword>
<sequence>MATTIGLESSREPSMGSSQSQEFDSVLSAVLTRMAQSAGLTVDELLVRQWIREARASVPGDVESHWWQWLKIAASSLGLSARTVELSHQQAIALVTDGMSMVTVVNHQGETAAVQLMRQKNRIVAKYLTVFENKILDEAALSALFEEGEQEGTNRWLVSNAVDYRSNLLPKAKPWKRLLAIINAEASDIWIVVLFAFLVGLLSLATPIAVESLVNTVSFGRLLQPVIVLSLLLLGFLSFRAAMQGLQTYSVEIIQRRMFARMTSALSYRLPRVDEEALDSTDGAELVNRFLDIVTVQKVMANLLLDGVAIVMTTLIGMAVLAFYHPLLMVFSILLLLSVVTGIVILGRGVVRTAVEESKYKYHVVSWFEDIIHSRLALKLGGAADFATERSNHWTNAYLGARQRHFNILLRQILFVLFLQAIAATVLLGLGGWLVIQGQLSLGQLVAAEIIVTAILGSLTKLGKHLEGIYDALAGVDKLGYLFDLPLESITGLIQTWPPGAVEVVLTDLNYPMRGKDVFSAPVNCKFRSGVISAITGPSGSGKSILLDLLYGLRHPSTGHIDLAGFEPREIRPETLREKVALVRSDNFLTGTVAENVHLHRAEVGTAQVREALTDVGMVDGLRLLPQGYNTHLTQQGVPLTSSQQQQVLLARALAGSPSLLLIDSSLDLLPAEKVANIMGILRDKKMTVLVATNRPDVISLCEDEIKLGSLLST</sequence>
<reference evidence="11 12" key="1">
    <citation type="submission" date="2019-02" db="EMBL/GenBank/DDBJ databases">
        <title>Deep-cultivation of Planctomycetes and their phenomic and genomic characterization uncovers novel biology.</title>
        <authorList>
            <person name="Wiegand S."/>
            <person name="Jogler M."/>
            <person name="Boedeker C."/>
            <person name="Pinto D."/>
            <person name="Vollmers J."/>
            <person name="Rivas-Marin E."/>
            <person name="Kohn T."/>
            <person name="Peeters S.H."/>
            <person name="Heuer A."/>
            <person name="Rast P."/>
            <person name="Oberbeckmann S."/>
            <person name="Bunk B."/>
            <person name="Jeske O."/>
            <person name="Meyerdierks A."/>
            <person name="Storesund J.E."/>
            <person name="Kallscheuer N."/>
            <person name="Luecker S."/>
            <person name="Lage O.M."/>
            <person name="Pohl T."/>
            <person name="Merkel B.J."/>
            <person name="Hornburger P."/>
            <person name="Mueller R.-W."/>
            <person name="Bruemmer F."/>
            <person name="Labrenz M."/>
            <person name="Spormann A.M."/>
            <person name="Op Den Camp H."/>
            <person name="Overmann J."/>
            <person name="Amann R."/>
            <person name="Jetten M.S.M."/>
            <person name="Mascher T."/>
            <person name="Medema M.H."/>
            <person name="Devos D.P."/>
            <person name="Kaster A.-K."/>
            <person name="Ovreas L."/>
            <person name="Rohde M."/>
            <person name="Galperin M.Y."/>
            <person name="Jogler C."/>
        </authorList>
    </citation>
    <scope>NUCLEOTIDE SEQUENCE [LARGE SCALE GENOMIC DNA]</scope>
    <source>
        <strain evidence="11 12">Pla144</strain>
    </source>
</reference>
<feature type="transmembrane region" description="Helical" evidence="8">
    <location>
        <begin position="222"/>
        <end position="239"/>
    </location>
</feature>
<dbReference type="Gene3D" id="1.20.1560.10">
    <property type="entry name" value="ABC transporter type 1, transmembrane domain"/>
    <property type="match status" value="1"/>
</dbReference>
<dbReference type="InterPro" id="IPR027417">
    <property type="entry name" value="P-loop_NTPase"/>
</dbReference>
<dbReference type="PANTHER" id="PTHR43394">
    <property type="entry name" value="ATP-DEPENDENT PERMEASE MDL1, MITOCHONDRIAL"/>
    <property type="match status" value="1"/>
</dbReference>
<evidence type="ECO:0000313" key="12">
    <source>
        <dbReference type="Proteomes" id="UP000318437"/>
    </source>
</evidence>
<feature type="transmembrane region" description="Helical" evidence="8">
    <location>
        <begin position="189"/>
        <end position="210"/>
    </location>
</feature>
<dbReference type="EMBL" id="SJPS01000008">
    <property type="protein sequence ID" value="TWU21976.1"/>
    <property type="molecule type" value="Genomic_DNA"/>
</dbReference>
<keyword evidence="6 8" id="KW-0472">Membrane</keyword>
<proteinExistence type="predicted"/>